<dbReference type="InterPro" id="IPR021241">
    <property type="entry name" value="CsiV"/>
</dbReference>
<reference evidence="2 3" key="1">
    <citation type="journal article" date="2013" name="Int. J. Syst. Evol. Microbiol.">
        <title>Celerinatantimonas yamalensis sp. nov., a cold-adapted diazotrophic bacterium from a cold permafrost brine.</title>
        <authorList>
            <person name="Shcherbakova V."/>
            <person name="Chuvilskaya N."/>
            <person name="Rivkina E."/>
            <person name="Demidov N."/>
            <person name="Uchaeva V."/>
            <person name="Suetin S."/>
            <person name="Suzina N."/>
            <person name="Gilichinsky D."/>
        </authorList>
    </citation>
    <scope>NUCLEOTIDE SEQUENCE [LARGE SCALE GENOMIC DNA]</scope>
    <source>
        <strain evidence="2 3">C7</strain>
    </source>
</reference>
<dbReference type="Proteomes" id="UP001629953">
    <property type="component" value="Unassembled WGS sequence"/>
</dbReference>
<evidence type="ECO:0000313" key="3">
    <source>
        <dbReference type="Proteomes" id="UP001629953"/>
    </source>
</evidence>
<name>A0ABW9G4J5_9GAMM</name>
<protein>
    <submittedName>
        <fullName evidence="2">Peptidoglycan binding protein CsiV</fullName>
    </submittedName>
</protein>
<keyword evidence="1" id="KW-0732">Signal</keyword>
<accession>A0ABW9G4J5</accession>
<feature type="chain" id="PRO_5046481752" evidence="1">
    <location>
        <begin position="24"/>
        <end position="256"/>
    </location>
</feature>
<dbReference type="RefSeq" id="WP_408622289.1">
    <property type="nucleotide sequence ID" value="NZ_JBEQCT010000001.1"/>
</dbReference>
<comment type="caution">
    <text evidence="2">The sequence shown here is derived from an EMBL/GenBank/DDBJ whole genome shotgun (WGS) entry which is preliminary data.</text>
</comment>
<dbReference type="Pfam" id="PF10972">
    <property type="entry name" value="CsiV"/>
    <property type="match status" value="1"/>
</dbReference>
<evidence type="ECO:0000313" key="2">
    <source>
        <dbReference type="EMBL" id="MFM2484150.1"/>
    </source>
</evidence>
<gene>
    <name evidence="2" type="ORF">ABUE30_03560</name>
</gene>
<proteinExistence type="predicted"/>
<feature type="signal peptide" evidence="1">
    <location>
        <begin position="1"/>
        <end position="23"/>
    </location>
</feature>
<evidence type="ECO:0000256" key="1">
    <source>
        <dbReference type="SAM" id="SignalP"/>
    </source>
</evidence>
<dbReference type="EMBL" id="JBEQCT010000001">
    <property type="protein sequence ID" value="MFM2484150.1"/>
    <property type="molecule type" value="Genomic_DNA"/>
</dbReference>
<organism evidence="2 3">
    <name type="scientific">Celerinatantimonas yamalensis</name>
    <dbReference type="NCBI Taxonomy" id="559956"/>
    <lineage>
        <taxon>Bacteria</taxon>
        <taxon>Pseudomonadati</taxon>
        <taxon>Pseudomonadota</taxon>
        <taxon>Gammaproteobacteria</taxon>
        <taxon>Celerinatantimonadaceae</taxon>
        <taxon>Celerinatantimonas</taxon>
    </lineage>
</organism>
<keyword evidence="3" id="KW-1185">Reference proteome</keyword>
<sequence length="256" mass="28926">MLKPIAYILIALVSISTPIIANAQSRSFDIEVIIFKRHQPQPTGEYWDQTQQKLSIHPTQWLLAPLLKCQSSDCVSSQAVTQIPTVINGSNWPVQKPTSLQMLPSSQFKLNTQWQRLSRDTAFTPLIHLAWREKVPSRSRAIYLGIMAGKRLPNDLRSSVNAPYWQLQGGIKISLQHYLYIDSQLLLTEVKNTAAQSTAVNTQTNIVPNSANTQPLNALVSYKFDQKIRVRSGEIHYFDHPKMGMLIQIRKIPGAN</sequence>